<feature type="DNA-binding region" description="H-T-H motif" evidence="5">
    <location>
        <begin position="31"/>
        <end position="50"/>
    </location>
</feature>
<dbReference type="Gene3D" id="1.10.357.10">
    <property type="entry name" value="Tetracycline Repressor, domain 2"/>
    <property type="match status" value="1"/>
</dbReference>
<dbReference type="Pfam" id="PF00440">
    <property type="entry name" value="TetR_N"/>
    <property type="match status" value="1"/>
</dbReference>
<evidence type="ECO:0000256" key="2">
    <source>
        <dbReference type="ARBA" id="ARBA00023015"/>
    </source>
</evidence>
<dbReference type="InterPro" id="IPR036271">
    <property type="entry name" value="Tet_transcr_reg_TetR-rel_C_sf"/>
</dbReference>
<evidence type="ECO:0000313" key="7">
    <source>
        <dbReference type="EMBL" id="GBF51246.1"/>
    </source>
</evidence>
<evidence type="ECO:0000256" key="3">
    <source>
        <dbReference type="ARBA" id="ARBA00023125"/>
    </source>
</evidence>
<keyword evidence="1" id="KW-0678">Repressor</keyword>
<evidence type="ECO:0000256" key="4">
    <source>
        <dbReference type="ARBA" id="ARBA00023163"/>
    </source>
</evidence>
<gene>
    <name evidence="7" type="ORF">LPTSP4_27780</name>
</gene>
<dbReference type="AlphaFoldDB" id="A0A2P2E351"/>
<dbReference type="Gene3D" id="1.10.10.60">
    <property type="entry name" value="Homeodomain-like"/>
    <property type="match status" value="1"/>
</dbReference>
<dbReference type="SUPFAM" id="SSF46689">
    <property type="entry name" value="Homeodomain-like"/>
    <property type="match status" value="1"/>
</dbReference>
<keyword evidence="4" id="KW-0804">Transcription</keyword>
<protein>
    <submittedName>
        <fullName evidence="7">Transcriptional regulator, TetR family</fullName>
    </submittedName>
</protein>
<sequence>MKRKESQQLTVSRILESAEKNFADYGFHAASVETITMEAGYSRGAFYSNFESKEDLFLKLVESRMDQILMELDLILTTELPPNQKLDHIRTYYRKNAQNPKFALIMSEFFQLAIRSHEIKEKIRKINRVYNQKLASIVDHIFNDSKEKPALSSYEITVMLLSLGEGLMLQHLSDPKKFNDAAISKTIDFAFDRLIQIHFS</sequence>
<organism evidence="7 8">
    <name type="scientific">Leptospira ryugenii</name>
    <dbReference type="NCBI Taxonomy" id="1917863"/>
    <lineage>
        <taxon>Bacteria</taxon>
        <taxon>Pseudomonadati</taxon>
        <taxon>Spirochaetota</taxon>
        <taxon>Spirochaetia</taxon>
        <taxon>Leptospirales</taxon>
        <taxon>Leptospiraceae</taxon>
        <taxon>Leptospira</taxon>
    </lineage>
</organism>
<keyword evidence="2" id="KW-0805">Transcription regulation</keyword>
<evidence type="ECO:0000259" key="6">
    <source>
        <dbReference type="PROSITE" id="PS50977"/>
    </source>
</evidence>
<dbReference type="InterPro" id="IPR001647">
    <property type="entry name" value="HTH_TetR"/>
</dbReference>
<feature type="domain" description="HTH tetR-type" evidence="6">
    <location>
        <begin position="8"/>
        <end position="68"/>
    </location>
</feature>
<dbReference type="PROSITE" id="PS50977">
    <property type="entry name" value="HTH_TETR_2"/>
    <property type="match status" value="1"/>
</dbReference>
<evidence type="ECO:0000256" key="1">
    <source>
        <dbReference type="ARBA" id="ARBA00022491"/>
    </source>
</evidence>
<dbReference type="PRINTS" id="PR00455">
    <property type="entry name" value="HTHTETR"/>
</dbReference>
<comment type="caution">
    <text evidence="7">The sequence shown here is derived from an EMBL/GenBank/DDBJ whole genome shotgun (WGS) entry which is preliminary data.</text>
</comment>
<dbReference type="PANTHER" id="PTHR47506:SF1">
    <property type="entry name" value="HTH-TYPE TRANSCRIPTIONAL REGULATOR YJDC"/>
    <property type="match status" value="1"/>
</dbReference>
<keyword evidence="8" id="KW-1185">Reference proteome</keyword>
<dbReference type="PANTHER" id="PTHR47506">
    <property type="entry name" value="TRANSCRIPTIONAL REGULATORY PROTEIN"/>
    <property type="match status" value="1"/>
</dbReference>
<name>A0A2P2E351_9LEPT</name>
<keyword evidence="3 5" id="KW-0238">DNA-binding</keyword>
<dbReference type="SUPFAM" id="SSF48498">
    <property type="entry name" value="Tetracyclin repressor-like, C-terminal domain"/>
    <property type="match status" value="1"/>
</dbReference>
<dbReference type="EMBL" id="BFBB01000008">
    <property type="protein sequence ID" value="GBF51246.1"/>
    <property type="molecule type" value="Genomic_DNA"/>
</dbReference>
<reference evidence="7 8" key="1">
    <citation type="submission" date="2018-02" db="EMBL/GenBank/DDBJ databases">
        <title>Novel Leptospira species isolated from soil and water in Japan.</title>
        <authorList>
            <person name="Nakao R."/>
            <person name="Masuzawa T."/>
        </authorList>
    </citation>
    <scope>NUCLEOTIDE SEQUENCE [LARGE SCALE GENOMIC DNA]</scope>
    <source>
        <strain evidence="7 8">YH101</strain>
    </source>
</reference>
<dbReference type="InterPro" id="IPR039538">
    <property type="entry name" value="BetI_C"/>
</dbReference>
<dbReference type="Proteomes" id="UP000245133">
    <property type="component" value="Unassembled WGS sequence"/>
</dbReference>
<dbReference type="InterPro" id="IPR009057">
    <property type="entry name" value="Homeodomain-like_sf"/>
</dbReference>
<evidence type="ECO:0000256" key="5">
    <source>
        <dbReference type="PROSITE-ProRule" id="PRU00335"/>
    </source>
</evidence>
<dbReference type="GO" id="GO:0003677">
    <property type="term" value="F:DNA binding"/>
    <property type="evidence" value="ECO:0007669"/>
    <property type="project" value="UniProtKB-UniRule"/>
</dbReference>
<dbReference type="RefSeq" id="WP_108977608.1">
    <property type="nucleotide sequence ID" value="NZ_BFBB01000008.1"/>
</dbReference>
<proteinExistence type="predicted"/>
<evidence type="ECO:0000313" key="8">
    <source>
        <dbReference type="Proteomes" id="UP000245133"/>
    </source>
</evidence>
<dbReference type="Pfam" id="PF13977">
    <property type="entry name" value="TetR_C_6"/>
    <property type="match status" value="1"/>
</dbReference>
<accession>A0A2P2E351</accession>
<dbReference type="OrthoDB" id="9812484at2"/>